<accession>A0ABR7LLP0</accession>
<name>A0ABR7LLP0_9ACTN</name>
<keyword evidence="7" id="KW-0479">Metal-binding</keyword>
<dbReference type="PANTHER" id="PTHR10192">
    <property type="entry name" value="MOLYBDOPTERIN BIOSYNTHESIS PROTEIN"/>
    <property type="match status" value="1"/>
</dbReference>
<keyword evidence="10" id="KW-1185">Reference proteome</keyword>
<dbReference type="InterPro" id="IPR008284">
    <property type="entry name" value="MoCF_biosynth_CS"/>
</dbReference>
<dbReference type="EC" id="2.10.1.1" evidence="7"/>
<proteinExistence type="inferred from homology"/>
<evidence type="ECO:0000256" key="2">
    <source>
        <dbReference type="ARBA" id="ARBA00005046"/>
    </source>
</evidence>
<dbReference type="NCBIfam" id="NF045515">
    <property type="entry name" value="Glp_gephyrin"/>
    <property type="match status" value="1"/>
</dbReference>
<dbReference type="InterPro" id="IPR001453">
    <property type="entry name" value="MoaB/Mog_dom"/>
</dbReference>
<sequence length="406" mass="42182">MKSVEEHLSGILSAVPLLAPLDIALLDAEGASLAEPVTAPVPLPPFDNSAMDGYAVCASDVMAASPETPVSLPVIGDVMAGDQAISAIEPGLCARIMTGAPMPAGADAVIPVEWTDGGTVRVNIARAAPPGHYIRRAGEDVRAGQVVLEPGVRLGAAQLGMLAAVGRGRVPVRPKPRVVVMSTGSELREPGSQIAPGQIWDSNSFMLAVAVREAGGVGYRQATVADESDKVLETIKDQLTRADAIITTGGVSMGAKDVVKDVLSGLGTMEFSSVAMRPGKPQGFGLIDGITPIFTLPGNPVSAYVSFQVFVRPALRAMQGLPPESLPTVPAVLTQEITSPRGVRHYLRTRLNRPPGGEDQRYAATPAEGQGSHQLAALSSADGLIVVLEDVERLPAGARVDVMRLP</sequence>
<comment type="function">
    <text evidence="1 7">Catalyzes the insertion of molybdate into adenylated molybdopterin with the concomitant release of AMP.</text>
</comment>
<dbReference type="PANTHER" id="PTHR10192:SF5">
    <property type="entry name" value="GEPHYRIN"/>
    <property type="match status" value="1"/>
</dbReference>
<evidence type="ECO:0000313" key="9">
    <source>
        <dbReference type="EMBL" id="MBC6465781.1"/>
    </source>
</evidence>
<feature type="domain" description="MoaB/Mog" evidence="8">
    <location>
        <begin position="179"/>
        <end position="317"/>
    </location>
</feature>
<gene>
    <name evidence="9" type="ORF">HKK74_09765</name>
</gene>
<dbReference type="Pfam" id="PF00994">
    <property type="entry name" value="MoCF_biosynth"/>
    <property type="match status" value="1"/>
</dbReference>
<comment type="pathway">
    <text evidence="2 7">Cofactor biosynthesis; molybdopterin biosynthesis.</text>
</comment>
<dbReference type="RefSeq" id="WP_187242780.1">
    <property type="nucleotide sequence ID" value="NZ_BAAAOK010000006.1"/>
</dbReference>
<evidence type="ECO:0000313" key="10">
    <source>
        <dbReference type="Proteomes" id="UP000805614"/>
    </source>
</evidence>
<reference evidence="9 10" key="1">
    <citation type="submission" date="2020-06" db="EMBL/GenBank/DDBJ databases">
        <title>Actinomadura xiongansis sp. nov., isolated from soil of Baiyangdian.</title>
        <authorList>
            <person name="Zhang X."/>
        </authorList>
    </citation>
    <scope>NUCLEOTIDE SEQUENCE [LARGE SCALE GENOMIC DNA]</scope>
    <source>
        <strain evidence="9 10">HBUM206468</strain>
    </source>
</reference>
<dbReference type="InterPro" id="IPR036425">
    <property type="entry name" value="MoaB/Mog-like_dom_sf"/>
</dbReference>
<dbReference type="Gene3D" id="2.170.190.11">
    <property type="entry name" value="Molybdopterin biosynthesis moea protein, domain 3"/>
    <property type="match status" value="1"/>
</dbReference>
<dbReference type="SUPFAM" id="SSF63867">
    <property type="entry name" value="MoeA C-terminal domain-like"/>
    <property type="match status" value="1"/>
</dbReference>
<comment type="cofactor">
    <cofactor evidence="7">
        <name>Mg(2+)</name>
        <dbReference type="ChEBI" id="CHEBI:18420"/>
    </cofactor>
</comment>
<dbReference type="InterPro" id="IPR005111">
    <property type="entry name" value="MoeA_C_domain_IV"/>
</dbReference>
<dbReference type="InterPro" id="IPR038987">
    <property type="entry name" value="MoeA-like"/>
</dbReference>
<dbReference type="Gene3D" id="2.40.340.10">
    <property type="entry name" value="MoeA, C-terminal, domain IV"/>
    <property type="match status" value="1"/>
</dbReference>
<evidence type="ECO:0000256" key="3">
    <source>
        <dbReference type="ARBA" id="ARBA00010763"/>
    </source>
</evidence>
<protein>
    <recommendedName>
        <fullName evidence="7">Molybdopterin molybdenumtransferase</fullName>
        <ecNumber evidence="7">2.10.1.1</ecNumber>
    </recommendedName>
</protein>
<keyword evidence="7" id="KW-0460">Magnesium</keyword>
<dbReference type="NCBIfam" id="TIGR00177">
    <property type="entry name" value="molyb_syn"/>
    <property type="match status" value="1"/>
</dbReference>
<dbReference type="Pfam" id="PF03453">
    <property type="entry name" value="MoeA_N"/>
    <property type="match status" value="1"/>
</dbReference>
<dbReference type="Gene3D" id="3.40.980.10">
    <property type="entry name" value="MoaB/Mog-like domain"/>
    <property type="match status" value="1"/>
</dbReference>
<dbReference type="InterPro" id="IPR036135">
    <property type="entry name" value="MoeA_linker/N_sf"/>
</dbReference>
<dbReference type="SUPFAM" id="SSF53218">
    <property type="entry name" value="Molybdenum cofactor biosynthesis proteins"/>
    <property type="match status" value="1"/>
</dbReference>
<evidence type="ECO:0000259" key="8">
    <source>
        <dbReference type="SMART" id="SM00852"/>
    </source>
</evidence>
<keyword evidence="7" id="KW-0808">Transferase</keyword>
<comment type="similarity">
    <text evidence="3 7">Belongs to the MoeA family.</text>
</comment>
<dbReference type="Gene3D" id="3.90.105.10">
    <property type="entry name" value="Molybdopterin biosynthesis moea protein, domain 2"/>
    <property type="match status" value="1"/>
</dbReference>
<evidence type="ECO:0000256" key="1">
    <source>
        <dbReference type="ARBA" id="ARBA00002901"/>
    </source>
</evidence>
<dbReference type="SUPFAM" id="SSF63882">
    <property type="entry name" value="MoeA N-terminal region -like"/>
    <property type="match status" value="1"/>
</dbReference>
<dbReference type="InterPro" id="IPR036688">
    <property type="entry name" value="MoeA_C_domain_IV_sf"/>
</dbReference>
<dbReference type="EMBL" id="JABVEC010000005">
    <property type="protein sequence ID" value="MBC6465781.1"/>
    <property type="molecule type" value="Genomic_DNA"/>
</dbReference>
<comment type="caution">
    <text evidence="9">The sequence shown here is derived from an EMBL/GenBank/DDBJ whole genome shotgun (WGS) entry which is preliminary data.</text>
</comment>
<evidence type="ECO:0000256" key="7">
    <source>
        <dbReference type="RuleBase" id="RU365090"/>
    </source>
</evidence>
<keyword evidence="4 7" id="KW-0500">Molybdenum</keyword>
<dbReference type="Pfam" id="PF03454">
    <property type="entry name" value="MoeA_C"/>
    <property type="match status" value="1"/>
</dbReference>
<dbReference type="Proteomes" id="UP000805614">
    <property type="component" value="Unassembled WGS sequence"/>
</dbReference>
<organism evidence="9 10">
    <name type="scientific">Actinomadura alba</name>
    <dbReference type="NCBI Taxonomy" id="406431"/>
    <lineage>
        <taxon>Bacteria</taxon>
        <taxon>Bacillati</taxon>
        <taxon>Actinomycetota</taxon>
        <taxon>Actinomycetes</taxon>
        <taxon>Streptosporangiales</taxon>
        <taxon>Thermomonosporaceae</taxon>
        <taxon>Actinomadura</taxon>
    </lineage>
</organism>
<dbReference type="PROSITE" id="PS01079">
    <property type="entry name" value="MOCF_BIOSYNTHESIS_2"/>
    <property type="match status" value="1"/>
</dbReference>
<dbReference type="SMART" id="SM00852">
    <property type="entry name" value="MoCF_biosynth"/>
    <property type="match status" value="1"/>
</dbReference>
<comment type="catalytic activity">
    <reaction evidence="6">
        <text>adenylyl-molybdopterin + molybdate = Mo-molybdopterin + AMP + H(+)</text>
        <dbReference type="Rhea" id="RHEA:35047"/>
        <dbReference type="ChEBI" id="CHEBI:15378"/>
        <dbReference type="ChEBI" id="CHEBI:36264"/>
        <dbReference type="ChEBI" id="CHEBI:62727"/>
        <dbReference type="ChEBI" id="CHEBI:71302"/>
        <dbReference type="ChEBI" id="CHEBI:456215"/>
        <dbReference type="EC" id="2.10.1.1"/>
    </reaction>
</comment>
<keyword evidence="5 7" id="KW-0501">Molybdenum cofactor biosynthesis</keyword>
<dbReference type="InterPro" id="IPR005110">
    <property type="entry name" value="MoeA_linker/N"/>
</dbReference>
<evidence type="ECO:0000256" key="5">
    <source>
        <dbReference type="ARBA" id="ARBA00023150"/>
    </source>
</evidence>
<evidence type="ECO:0000256" key="6">
    <source>
        <dbReference type="ARBA" id="ARBA00047317"/>
    </source>
</evidence>
<dbReference type="CDD" id="cd00887">
    <property type="entry name" value="MoeA"/>
    <property type="match status" value="1"/>
</dbReference>
<evidence type="ECO:0000256" key="4">
    <source>
        <dbReference type="ARBA" id="ARBA00022505"/>
    </source>
</evidence>